<gene>
    <name evidence="2" type="ORF">Cni_G20716</name>
</gene>
<feature type="compositionally biased region" description="Basic and acidic residues" evidence="1">
    <location>
        <begin position="22"/>
        <end position="36"/>
    </location>
</feature>
<dbReference type="Proteomes" id="UP001327560">
    <property type="component" value="Chromosome 6"/>
</dbReference>
<name>A0AAQ3KN62_9LILI</name>
<organism evidence="2 3">
    <name type="scientific">Canna indica</name>
    <name type="common">Indian-shot</name>
    <dbReference type="NCBI Taxonomy" id="4628"/>
    <lineage>
        <taxon>Eukaryota</taxon>
        <taxon>Viridiplantae</taxon>
        <taxon>Streptophyta</taxon>
        <taxon>Embryophyta</taxon>
        <taxon>Tracheophyta</taxon>
        <taxon>Spermatophyta</taxon>
        <taxon>Magnoliopsida</taxon>
        <taxon>Liliopsida</taxon>
        <taxon>Zingiberales</taxon>
        <taxon>Cannaceae</taxon>
        <taxon>Canna</taxon>
    </lineage>
</organism>
<protein>
    <submittedName>
        <fullName evidence="2">Uncharacterized protein</fullName>
    </submittedName>
</protein>
<sequence length="227" mass="23930">MGACASKPIVQGDAPLPMEEPASTHDPKVADSRDGEELAAVAPQEADQQGTPEDRKYLGGLFQNEETADSTETTKNVVSETLTSDSAKANEEESEQKPADEELKNETEEETVADSTPEDGKAIAPQATSEVNVVDADSEEKAQESGATVEPADSSEVKAQISGANVESVDSEAKGQASDANAEPADSEAKAQVEATKVESASKEEEKKGDVFRALFTVYNNLVNNKP</sequence>
<evidence type="ECO:0000256" key="1">
    <source>
        <dbReference type="SAM" id="MobiDB-lite"/>
    </source>
</evidence>
<dbReference type="AlphaFoldDB" id="A0AAQ3KN62"/>
<evidence type="ECO:0000313" key="2">
    <source>
        <dbReference type="EMBL" id="WOL11952.1"/>
    </source>
</evidence>
<feature type="region of interest" description="Disordered" evidence="1">
    <location>
        <begin position="1"/>
        <end position="209"/>
    </location>
</feature>
<evidence type="ECO:0000313" key="3">
    <source>
        <dbReference type="Proteomes" id="UP001327560"/>
    </source>
</evidence>
<keyword evidence="3" id="KW-1185">Reference proteome</keyword>
<reference evidence="2 3" key="1">
    <citation type="submission" date="2023-10" db="EMBL/GenBank/DDBJ databases">
        <title>Chromosome-scale genome assembly provides insights into flower coloration mechanisms of Canna indica.</title>
        <authorList>
            <person name="Li C."/>
        </authorList>
    </citation>
    <scope>NUCLEOTIDE SEQUENCE [LARGE SCALE GENOMIC DNA]</scope>
    <source>
        <tissue evidence="2">Flower</tissue>
    </source>
</reference>
<accession>A0AAQ3KN62</accession>
<dbReference type="EMBL" id="CP136895">
    <property type="protein sequence ID" value="WOL11952.1"/>
    <property type="molecule type" value="Genomic_DNA"/>
</dbReference>
<feature type="compositionally biased region" description="Polar residues" evidence="1">
    <location>
        <begin position="70"/>
        <end position="87"/>
    </location>
</feature>
<feature type="compositionally biased region" description="Basic and acidic residues" evidence="1">
    <location>
        <begin position="88"/>
        <end position="106"/>
    </location>
</feature>
<feature type="compositionally biased region" description="Basic and acidic residues" evidence="1">
    <location>
        <begin position="187"/>
        <end position="209"/>
    </location>
</feature>
<proteinExistence type="predicted"/>